<gene>
    <name evidence="1" type="ORF">ENS82_12875</name>
</gene>
<accession>A0A7C3HT94</accession>
<organism evidence="1">
    <name type="scientific">Meiothermus ruber</name>
    <dbReference type="NCBI Taxonomy" id="277"/>
    <lineage>
        <taxon>Bacteria</taxon>
        <taxon>Thermotogati</taxon>
        <taxon>Deinococcota</taxon>
        <taxon>Deinococci</taxon>
        <taxon>Thermales</taxon>
        <taxon>Thermaceae</taxon>
        <taxon>Meiothermus</taxon>
    </lineage>
</organism>
<comment type="caution">
    <text evidence="1">The sequence shown here is derived from an EMBL/GenBank/DDBJ whole genome shotgun (WGS) entry which is preliminary data.</text>
</comment>
<proteinExistence type="predicted"/>
<name>A0A7C3HT94_MEIRU</name>
<dbReference type="AlphaFoldDB" id="A0A7C3HT94"/>
<protein>
    <submittedName>
        <fullName evidence="1">Uncharacterized protein</fullName>
    </submittedName>
</protein>
<evidence type="ECO:0000313" key="1">
    <source>
        <dbReference type="EMBL" id="HFG21582.1"/>
    </source>
</evidence>
<dbReference type="EMBL" id="DSWI01000031">
    <property type="protein sequence ID" value="HFG21582.1"/>
    <property type="molecule type" value="Genomic_DNA"/>
</dbReference>
<sequence length="122" mass="13233">MIEIIEVKERYETALETTQIEVVELGIDIQTAISTPEVELVEQGIIVVQPITGTGGATLERIVLTIPSDFSGNLILPHTPAPSSLAVFLNGLQEYSYYLTGNAITIGFQTLPGDNLLITYAR</sequence>
<reference evidence="1" key="1">
    <citation type="journal article" date="2020" name="mSystems">
        <title>Genome- and Community-Level Interaction Insights into Carbon Utilization and Element Cycling Functions of Hydrothermarchaeota in Hydrothermal Sediment.</title>
        <authorList>
            <person name="Zhou Z."/>
            <person name="Liu Y."/>
            <person name="Xu W."/>
            <person name="Pan J."/>
            <person name="Luo Z.H."/>
            <person name="Li M."/>
        </authorList>
    </citation>
    <scope>NUCLEOTIDE SEQUENCE [LARGE SCALE GENOMIC DNA]</scope>
    <source>
        <strain evidence="1">SpSt-524</strain>
    </source>
</reference>